<dbReference type="EMBL" id="PSQE01000004">
    <property type="protein sequence ID" value="RHN65121.1"/>
    <property type="molecule type" value="Genomic_DNA"/>
</dbReference>
<reference evidence="2" key="5">
    <citation type="journal article" date="2018" name="Nat. Plants">
        <title>Whole-genome landscape of Medicago truncatula symbiotic genes.</title>
        <authorList>
            <person name="Pecrix Y."/>
            <person name="Gamas P."/>
            <person name="Carrere S."/>
        </authorList>
    </citation>
    <scope>NUCLEOTIDE SEQUENCE</scope>
    <source>
        <tissue evidence="2">Leaves</tissue>
    </source>
</reference>
<sequence length="78" mass="9401">MNIKCRSRYKGEWQCTFVVTLDSSWMARYNYIFQGLSPSSLEIVHIIPYKKHEILKHSFMQENNNHTDDPFKKEKPHK</sequence>
<evidence type="ECO:0000313" key="3">
    <source>
        <dbReference type="EnsemblPlants" id="KEH32704"/>
    </source>
</evidence>
<evidence type="ECO:0000313" key="5">
    <source>
        <dbReference type="Proteomes" id="UP000265566"/>
    </source>
</evidence>
<dbReference type="Gramene" id="rna28022">
    <property type="protein sequence ID" value="RHN65121.1"/>
    <property type="gene ID" value="gene28022"/>
</dbReference>
<dbReference type="Proteomes" id="UP000002051">
    <property type="component" value="Chromosome 4"/>
</dbReference>
<organism evidence="1 4">
    <name type="scientific">Medicago truncatula</name>
    <name type="common">Barrel medic</name>
    <name type="synonym">Medicago tribuloides</name>
    <dbReference type="NCBI Taxonomy" id="3880"/>
    <lineage>
        <taxon>Eukaryota</taxon>
        <taxon>Viridiplantae</taxon>
        <taxon>Streptophyta</taxon>
        <taxon>Embryophyta</taxon>
        <taxon>Tracheophyta</taxon>
        <taxon>Spermatophyta</taxon>
        <taxon>Magnoliopsida</taxon>
        <taxon>eudicotyledons</taxon>
        <taxon>Gunneridae</taxon>
        <taxon>Pentapetalae</taxon>
        <taxon>rosids</taxon>
        <taxon>fabids</taxon>
        <taxon>Fabales</taxon>
        <taxon>Fabaceae</taxon>
        <taxon>Papilionoideae</taxon>
        <taxon>50 kb inversion clade</taxon>
        <taxon>NPAAA clade</taxon>
        <taxon>Hologalegina</taxon>
        <taxon>IRL clade</taxon>
        <taxon>Trifolieae</taxon>
        <taxon>Medicago</taxon>
    </lineage>
</organism>
<evidence type="ECO:0000313" key="4">
    <source>
        <dbReference type="Proteomes" id="UP000002051"/>
    </source>
</evidence>
<proteinExistence type="predicted"/>
<dbReference type="EMBL" id="CM001220">
    <property type="protein sequence ID" value="KEH32704.1"/>
    <property type="molecule type" value="Genomic_DNA"/>
</dbReference>
<evidence type="ECO:0000313" key="1">
    <source>
        <dbReference type="EMBL" id="KEH32704.1"/>
    </source>
</evidence>
<dbReference type="HOGENOM" id="CLU_2625706_0_0_1"/>
<reference evidence="3" key="3">
    <citation type="submission" date="2015-04" db="UniProtKB">
        <authorList>
            <consortium name="EnsemblPlants"/>
        </authorList>
    </citation>
    <scope>IDENTIFICATION</scope>
    <source>
        <strain evidence="3">cv. Jemalong A17</strain>
    </source>
</reference>
<accession>A0A072USA8</accession>
<keyword evidence="4" id="KW-1185">Reference proteome</keyword>
<evidence type="ECO:0000313" key="2">
    <source>
        <dbReference type="EMBL" id="RHN65121.1"/>
    </source>
</evidence>
<dbReference type="Proteomes" id="UP000265566">
    <property type="component" value="Chromosome 4"/>
</dbReference>
<protein>
    <submittedName>
        <fullName evidence="1 3">Uncharacterized protein</fullName>
    </submittedName>
</protein>
<dbReference type="EnsemblPlants" id="KEH32704">
    <property type="protein sequence ID" value="KEH32704"/>
    <property type="gene ID" value="MTR_4g134180"/>
</dbReference>
<name>A0A072USA8_MEDTR</name>
<gene>
    <name evidence="1" type="ordered locus">MTR_4g134180</name>
    <name evidence="2" type="ORF">MtrunA17_Chr4g0076501</name>
</gene>
<dbReference type="AlphaFoldDB" id="A0A072USA8"/>
<reference evidence="5" key="4">
    <citation type="journal article" date="2018" name="Nat. Plants">
        <title>Whole-genome landscape of Medicago truncatula symbiotic genes.</title>
        <authorList>
            <person name="Pecrix Y."/>
            <person name="Staton S.E."/>
            <person name="Sallet E."/>
            <person name="Lelandais-Briere C."/>
            <person name="Moreau S."/>
            <person name="Carrere S."/>
            <person name="Blein T."/>
            <person name="Jardinaud M.F."/>
            <person name="Latrasse D."/>
            <person name="Zouine M."/>
            <person name="Zahm M."/>
            <person name="Kreplak J."/>
            <person name="Mayjonade B."/>
            <person name="Satge C."/>
            <person name="Perez M."/>
            <person name="Cauet S."/>
            <person name="Marande W."/>
            <person name="Chantry-Darmon C."/>
            <person name="Lopez-Roques C."/>
            <person name="Bouchez O."/>
            <person name="Berard A."/>
            <person name="Debelle F."/>
            <person name="Munos S."/>
            <person name="Bendahmane A."/>
            <person name="Berges H."/>
            <person name="Niebel A."/>
            <person name="Buitink J."/>
            <person name="Frugier F."/>
            <person name="Benhamed M."/>
            <person name="Crespi M."/>
            <person name="Gouzy J."/>
            <person name="Gamas P."/>
        </authorList>
    </citation>
    <scope>NUCLEOTIDE SEQUENCE [LARGE SCALE GENOMIC DNA]</scope>
    <source>
        <strain evidence="5">cv. Jemalong A17</strain>
    </source>
</reference>
<reference evidence="1 4" key="2">
    <citation type="journal article" date="2014" name="BMC Genomics">
        <title>An improved genome release (version Mt4.0) for the model legume Medicago truncatula.</title>
        <authorList>
            <person name="Tang H."/>
            <person name="Krishnakumar V."/>
            <person name="Bidwell S."/>
            <person name="Rosen B."/>
            <person name="Chan A."/>
            <person name="Zhou S."/>
            <person name="Gentzbittel L."/>
            <person name="Childs K.L."/>
            <person name="Yandell M."/>
            <person name="Gundlach H."/>
            <person name="Mayer K.F."/>
            <person name="Schwartz D.C."/>
            <person name="Town C.D."/>
        </authorList>
    </citation>
    <scope>GENOME REANNOTATION</scope>
    <source>
        <strain evidence="1">A17</strain>
        <strain evidence="3 4">cv. Jemalong A17</strain>
    </source>
</reference>
<reference evidence="1 4" key="1">
    <citation type="journal article" date="2011" name="Nature">
        <title>The Medicago genome provides insight into the evolution of rhizobial symbioses.</title>
        <authorList>
            <person name="Young N.D."/>
            <person name="Debelle F."/>
            <person name="Oldroyd G.E."/>
            <person name="Geurts R."/>
            <person name="Cannon S.B."/>
            <person name="Udvardi M.K."/>
            <person name="Benedito V.A."/>
            <person name="Mayer K.F."/>
            <person name="Gouzy J."/>
            <person name="Schoof H."/>
            <person name="Van de Peer Y."/>
            <person name="Proost S."/>
            <person name="Cook D.R."/>
            <person name="Meyers B.C."/>
            <person name="Spannagl M."/>
            <person name="Cheung F."/>
            <person name="De Mita S."/>
            <person name="Krishnakumar V."/>
            <person name="Gundlach H."/>
            <person name="Zhou S."/>
            <person name="Mudge J."/>
            <person name="Bharti A.K."/>
            <person name="Murray J.D."/>
            <person name="Naoumkina M.A."/>
            <person name="Rosen B."/>
            <person name="Silverstein K.A."/>
            <person name="Tang H."/>
            <person name="Rombauts S."/>
            <person name="Zhao P.X."/>
            <person name="Zhou P."/>
            <person name="Barbe V."/>
            <person name="Bardou P."/>
            <person name="Bechner M."/>
            <person name="Bellec A."/>
            <person name="Berger A."/>
            <person name="Berges H."/>
            <person name="Bidwell S."/>
            <person name="Bisseling T."/>
            <person name="Choisne N."/>
            <person name="Couloux A."/>
            <person name="Denny R."/>
            <person name="Deshpande S."/>
            <person name="Dai X."/>
            <person name="Doyle J.J."/>
            <person name="Dudez A.M."/>
            <person name="Farmer A.D."/>
            <person name="Fouteau S."/>
            <person name="Franken C."/>
            <person name="Gibelin C."/>
            <person name="Gish J."/>
            <person name="Goldstein S."/>
            <person name="Gonzalez A.J."/>
            <person name="Green P.J."/>
            <person name="Hallab A."/>
            <person name="Hartog M."/>
            <person name="Hua A."/>
            <person name="Humphray S.J."/>
            <person name="Jeong D.H."/>
            <person name="Jing Y."/>
            <person name="Jocker A."/>
            <person name="Kenton S.M."/>
            <person name="Kim D.J."/>
            <person name="Klee K."/>
            <person name="Lai H."/>
            <person name="Lang C."/>
            <person name="Lin S."/>
            <person name="Macmil S.L."/>
            <person name="Magdelenat G."/>
            <person name="Matthews L."/>
            <person name="McCorrison J."/>
            <person name="Monaghan E.L."/>
            <person name="Mun J.H."/>
            <person name="Najar F.Z."/>
            <person name="Nicholson C."/>
            <person name="Noirot C."/>
            <person name="O'Bleness M."/>
            <person name="Paule C.R."/>
            <person name="Poulain J."/>
            <person name="Prion F."/>
            <person name="Qin B."/>
            <person name="Qu C."/>
            <person name="Retzel E.F."/>
            <person name="Riddle C."/>
            <person name="Sallet E."/>
            <person name="Samain S."/>
            <person name="Samson N."/>
            <person name="Sanders I."/>
            <person name="Saurat O."/>
            <person name="Scarpelli C."/>
            <person name="Schiex T."/>
            <person name="Segurens B."/>
            <person name="Severin A.J."/>
            <person name="Sherrier D.J."/>
            <person name="Shi R."/>
            <person name="Sims S."/>
            <person name="Singer S.R."/>
            <person name="Sinharoy S."/>
            <person name="Sterck L."/>
            <person name="Viollet A."/>
            <person name="Wang B.B."/>
            <person name="Wang K."/>
            <person name="Wang M."/>
            <person name="Wang X."/>
            <person name="Warfsmann J."/>
            <person name="Weissenbach J."/>
            <person name="White D.D."/>
            <person name="White J.D."/>
            <person name="Wiley G.B."/>
            <person name="Wincker P."/>
            <person name="Xing Y."/>
            <person name="Yang L."/>
            <person name="Yao Z."/>
            <person name="Ying F."/>
            <person name="Zhai J."/>
            <person name="Zhou L."/>
            <person name="Zuber A."/>
            <person name="Denarie J."/>
            <person name="Dixon R.A."/>
            <person name="May G.D."/>
            <person name="Schwartz D.C."/>
            <person name="Rogers J."/>
            <person name="Quetier F."/>
            <person name="Town C.D."/>
            <person name="Roe B.A."/>
        </authorList>
    </citation>
    <scope>NUCLEOTIDE SEQUENCE [LARGE SCALE GENOMIC DNA]</scope>
    <source>
        <strain evidence="1">A17</strain>
        <strain evidence="3 4">cv. Jemalong A17</strain>
    </source>
</reference>